<dbReference type="PATRIC" id="fig|1389489.3.peg.1295"/>
<gene>
    <name evidence="6" type="ORF">O159_13480</name>
</gene>
<evidence type="ECO:0008006" key="8">
    <source>
        <dbReference type="Google" id="ProtNLM"/>
    </source>
</evidence>
<dbReference type="KEGG" id="lxy:O159_13480"/>
<dbReference type="GO" id="GO:0006313">
    <property type="term" value="P:DNA transposition"/>
    <property type="evidence" value="ECO:0007669"/>
    <property type="project" value="InterPro"/>
</dbReference>
<dbReference type="InterPro" id="IPR001207">
    <property type="entry name" value="Transposase_mutator"/>
</dbReference>
<evidence type="ECO:0000256" key="4">
    <source>
        <dbReference type="ARBA" id="ARBA00023125"/>
    </source>
</evidence>
<evidence type="ECO:0000256" key="5">
    <source>
        <dbReference type="ARBA" id="ARBA00023172"/>
    </source>
</evidence>
<sequence length="60" mass="6960">MGNVWPETIVQTCIIHLRCGRFNYVARQDWDALKRDLRPIYQAVNAVAAAEALDQLEETW</sequence>
<evidence type="ECO:0000313" key="6">
    <source>
        <dbReference type="EMBL" id="AGW41419.1"/>
    </source>
</evidence>
<dbReference type="HOGENOM" id="CLU_036805_10_1_11"/>
<evidence type="ECO:0000256" key="1">
    <source>
        <dbReference type="ARBA" id="ARBA00002190"/>
    </source>
</evidence>
<dbReference type="Pfam" id="PF00872">
    <property type="entry name" value="Transposase_mut"/>
    <property type="match status" value="1"/>
</dbReference>
<protein>
    <recommendedName>
        <fullName evidence="8">Mutator family transposase</fullName>
    </recommendedName>
</protein>
<comment type="similarity">
    <text evidence="2">Belongs to the transposase mutator family.</text>
</comment>
<evidence type="ECO:0000256" key="3">
    <source>
        <dbReference type="ARBA" id="ARBA00022578"/>
    </source>
</evidence>
<dbReference type="GO" id="GO:0004803">
    <property type="term" value="F:transposase activity"/>
    <property type="evidence" value="ECO:0007669"/>
    <property type="project" value="InterPro"/>
</dbReference>
<evidence type="ECO:0000256" key="2">
    <source>
        <dbReference type="ARBA" id="ARBA00010961"/>
    </source>
</evidence>
<dbReference type="GO" id="GO:0003677">
    <property type="term" value="F:DNA binding"/>
    <property type="evidence" value="ECO:0007669"/>
    <property type="project" value="UniProtKB-KW"/>
</dbReference>
<comment type="function">
    <text evidence="1">Required for the transposition of the insertion element.</text>
</comment>
<organism evidence="6 7">
    <name type="scientific">Leifsonia xyli subsp. cynodontis DSM 46306</name>
    <dbReference type="NCBI Taxonomy" id="1389489"/>
    <lineage>
        <taxon>Bacteria</taxon>
        <taxon>Bacillati</taxon>
        <taxon>Actinomycetota</taxon>
        <taxon>Actinomycetes</taxon>
        <taxon>Micrococcales</taxon>
        <taxon>Microbacteriaceae</taxon>
        <taxon>Leifsonia</taxon>
    </lineage>
</organism>
<dbReference type="EMBL" id="CP006734">
    <property type="protein sequence ID" value="AGW41419.1"/>
    <property type="molecule type" value="Genomic_DNA"/>
</dbReference>
<accession>U3P7J4</accession>
<evidence type="ECO:0000313" key="7">
    <source>
        <dbReference type="Proteomes" id="UP000016743"/>
    </source>
</evidence>
<dbReference type="eggNOG" id="COG3328">
    <property type="taxonomic scope" value="Bacteria"/>
</dbReference>
<keyword evidence="5" id="KW-0233">DNA recombination</keyword>
<dbReference type="AlphaFoldDB" id="U3P7J4"/>
<reference evidence="6 7" key="1">
    <citation type="journal article" date="2013" name="Genome Announc.">
        <title>Complete Genome Sequence of Leifsonia xyli subsp. cynodontis Strain DSM46306, a Gram-Positive Bacterial Pathogen of Grasses.</title>
        <authorList>
            <person name="Monteiro-Vitorello C.B."/>
            <person name="Zerillo M.M."/>
            <person name="Van Sluys M.A."/>
            <person name="Camargo L.E."/>
            <person name="Kitajima J.P."/>
        </authorList>
    </citation>
    <scope>NUCLEOTIDE SEQUENCE [LARGE SCALE GENOMIC DNA]</scope>
    <source>
        <strain evidence="6 7">DSM 46306</strain>
    </source>
</reference>
<name>U3P7J4_LEIXC</name>
<keyword evidence="3" id="KW-0815">Transposition</keyword>
<proteinExistence type="inferred from homology"/>
<keyword evidence="7" id="KW-1185">Reference proteome</keyword>
<dbReference type="Proteomes" id="UP000016743">
    <property type="component" value="Chromosome"/>
</dbReference>
<keyword evidence="4" id="KW-0238">DNA-binding</keyword>